<reference evidence="2 3" key="1">
    <citation type="submission" date="2024-01" db="EMBL/GenBank/DDBJ databases">
        <title>Genome assemblies of Stephania.</title>
        <authorList>
            <person name="Yang L."/>
        </authorList>
    </citation>
    <scope>NUCLEOTIDE SEQUENCE [LARGE SCALE GENOMIC DNA]</scope>
    <source>
        <strain evidence="2">JXDWG</strain>
        <tissue evidence="2">Leaf</tissue>
    </source>
</reference>
<sequence length="347" mass="39336">MQIAVNDEWIQVEGLPLNMWNIVAYVMIGSHFGGLVRVSDKTLTREGLKAAVLHVRGDAQQFFPSLLKVPSWGGLVPLKITTMAPVTTEGDAGHKFINAARGTMEIDGTKSRRGSAKRKRISRESADHQKRGTEKGYAWDFPTDQYEDGKRVEPDPTRDGSSPLKENLSKSHPGSKPSESIESMRFHCARQLIGDRHKSMKWASLAKQKHDKTPRLHTRNGHWDVSIDIWSRHAIHYLLDPFDEIEEDHVVADSENDSGSDMSILYIEERRQDELAESEADEESDENAEFVPNTLVDRSRYLIDENDLELIQQLFGSPKPQLQAEQEVSSMETGLQDEMPIVLFYKL</sequence>
<comment type="caution">
    <text evidence="2">The sequence shown here is derived from an EMBL/GenBank/DDBJ whole genome shotgun (WGS) entry which is preliminary data.</text>
</comment>
<evidence type="ECO:0008006" key="4">
    <source>
        <dbReference type="Google" id="ProtNLM"/>
    </source>
</evidence>
<evidence type="ECO:0000313" key="3">
    <source>
        <dbReference type="Proteomes" id="UP001419268"/>
    </source>
</evidence>
<evidence type="ECO:0000256" key="1">
    <source>
        <dbReference type="SAM" id="MobiDB-lite"/>
    </source>
</evidence>
<evidence type="ECO:0000313" key="2">
    <source>
        <dbReference type="EMBL" id="KAK9084430.1"/>
    </source>
</evidence>
<dbReference type="EMBL" id="JBBNAG010000013">
    <property type="protein sequence ID" value="KAK9084430.1"/>
    <property type="molecule type" value="Genomic_DNA"/>
</dbReference>
<feature type="compositionally biased region" description="Basic and acidic residues" evidence="1">
    <location>
        <begin position="122"/>
        <end position="134"/>
    </location>
</feature>
<proteinExistence type="predicted"/>
<feature type="compositionally biased region" description="Basic residues" evidence="1">
    <location>
        <begin position="111"/>
        <end position="121"/>
    </location>
</feature>
<name>A0AAP0E0I0_9MAGN</name>
<feature type="region of interest" description="Disordered" evidence="1">
    <location>
        <begin position="103"/>
        <end position="183"/>
    </location>
</feature>
<protein>
    <recommendedName>
        <fullName evidence="4">DUF4283 domain-containing protein</fullName>
    </recommendedName>
</protein>
<accession>A0AAP0E0I0</accession>
<keyword evidence="3" id="KW-1185">Reference proteome</keyword>
<feature type="compositionally biased region" description="Basic and acidic residues" evidence="1">
    <location>
        <begin position="147"/>
        <end position="158"/>
    </location>
</feature>
<dbReference type="AlphaFoldDB" id="A0AAP0E0I0"/>
<gene>
    <name evidence="2" type="ORF">Scep_030901</name>
</gene>
<organism evidence="2 3">
    <name type="scientific">Stephania cephalantha</name>
    <dbReference type="NCBI Taxonomy" id="152367"/>
    <lineage>
        <taxon>Eukaryota</taxon>
        <taxon>Viridiplantae</taxon>
        <taxon>Streptophyta</taxon>
        <taxon>Embryophyta</taxon>
        <taxon>Tracheophyta</taxon>
        <taxon>Spermatophyta</taxon>
        <taxon>Magnoliopsida</taxon>
        <taxon>Ranunculales</taxon>
        <taxon>Menispermaceae</taxon>
        <taxon>Menispermoideae</taxon>
        <taxon>Cissampelideae</taxon>
        <taxon>Stephania</taxon>
    </lineage>
</organism>
<dbReference type="Proteomes" id="UP001419268">
    <property type="component" value="Unassembled WGS sequence"/>
</dbReference>